<protein>
    <submittedName>
        <fullName evidence="5">Intraflagellar transport protein 122-like protein</fullName>
    </submittedName>
</protein>
<dbReference type="PANTHER" id="PTHR12764:SF4">
    <property type="entry name" value="INTRAFLAGELLAR TRANSPORT PROTEIN 122 HOMOLOG"/>
    <property type="match status" value="1"/>
</dbReference>
<evidence type="ECO:0000259" key="4">
    <source>
        <dbReference type="Pfam" id="PF25295"/>
    </source>
</evidence>
<organism evidence="5 6">
    <name type="scientific">Hypsibius exemplaris</name>
    <name type="common">Freshwater tardigrade</name>
    <dbReference type="NCBI Taxonomy" id="2072580"/>
    <lineage>
        <taxon>Eukaryota</taxon>
        <taxon>Metazoa</taxon>
        <taxon>Ecdysozoa</taxon>
        <taxon>Tardigrada</taxon>
        <taxon>Eutardigrada</taxon>
        <taxon>Parachela</taxon>
        <taxon>Hypsibioidea</taxon>
        <taxon>Hypsibiidae</taxon>
        <taxon>Hypsibius</taxon>
    </lineage>
</organism>
<dbReference type="Gene3D" id="1.25.40.470">
    <property type="match status" value="1"/>
</dbReference>
<evidence type="ECO:0000313" key="5">
    <source>
        <dbReference type="EMBL" id="OQV14600.1"/>
    </source>
</evidence>
<evidence type="ECO:0000256" key="2">
    <source>
        <dbReference type="ARBA" id="ARBA00022737"/>
    </source>
</evidence>
<evidence type="ECO:0000256" key="1">
    <source>
        <dbReference type="ARBA" id="ARBA00022574"/>
    </source>
</evidence>
<proteinExistence type="predicted"/>
<dbReference type="Proteomes" id="UP000192578">
    <property type="component" value="Unassembled WGS sequence"/>
</dbReference>
<dbReference type="OrthoDB" id="10255582at2759"/>
<dbReference type="InterPro" id="IPR056152">
    <property type="entry name" value="Beta-prop_IFT122_2nd"/>
</dbReference>
<dbReference type="GO" id="GO:0097730">
    <property type="term" value="C:non-motile cilium"/>
    <property type="evidence" value="ECO:0007669"/>
    <property type="project" value="TreeGrafter"/>
</dbReference>
<dbReference type="Pfam" id="PF23377">
    <property type="entry name" value="Beta-prop_IFT122_2nd"/>
    <property type="match status" value="1"/>
</dbReference>
<keyword evidence="1" id="KW-0853">WD repeat</keyword>
<name>A0A1W0WHB9_HYPEX</name>
<dbReference type="AlphaFoldDB" id="A0A1W0WHB9"/>
<sequence>MIRTRRVWEERFHPAERGWGILDIGLHPNKRTLLIAAFEKGFHRFELDANGPAVVAKQVIRDKNGHHAEDCVPDRQIRATDVPHVLAWNPKLVQLISAAGNEIFNYTPPREPTSYRVQSAIWCAAWSANGEIYAFGLENGAVSIRDRRDNELCAVHRQSNYPIWSLCWAPADSPRANLLTVADWGRCLSFYDTGGKQVGEDYRLDFVPLSVAYSADGQAIIACGADKKIHALSSSCAEVGRIAELRSWPLRCIQRRALTNRSEFLVVCADGVLNMMETSYDKCSHFHMGVYACRDALVNVSVKVLEKGRESVIPIQDSVLHVAVYRNLLAVATVSTVTLFRQSDQDMMLRYEEVTFLRHAFTCRQLLLAAENVLLLRENSIEALSTSGVSQHTWSFPTEIKAAKVVGGAAGAEVIYIATQDGTITRGIINEPFLEAMLKIPTIPVTFELNLTLLKIAIVGENGILYVYSTDSRELLFQEAGADSCAWNQYHPDMLAFSQGSLLKIKLGEQKVHARRTETPVNGTILGYAGSKVFYDTDSRVVVVDVPHTMLIHQSVEIRNFRDAYEIASFGASDNDWRTLGNRALDHLEFDIAKACFRRVRVYSLLYLIDELEQRSKLNDGNPDLYIAEVFAYRGRFEDAARSYSAGGRPDLAVKLFTDLRKFTQAEEWATNETQRTSLLELRADWAVKEDDKRGAVELFLQLGDTVKAIEAMKEVGWGRRILETARTLDSVTDRETIVYAAGVLLEMKDENAAVELFERIKDIASVIRIKLASKDWDYLLALSEREPFHREAILLPYAEYLVEKDRFTEARTAFARAGRPEESSKILTQLAKVAVNIKRFRDASFYSWLLGRASEESARQHPDAAGTYQQDAEKYFALADVYSAYAVIDATIQDPFSALPADAVFNAARILAAILWNVKQLPDRIRMTNVLYVLAIWAMKSEAYKTARIALERLKELRLPKALQGRFTEVFVQNRTRPFQDPQELLDFCHSCSSFNAALLNVRGSSGYACLACHTAFVYCPVSFEHLPLVEFHLPPDMSEPEAMTLISMEQSSAPFPDHASGRDSMTFEHQSQSPVQDPFFADFHRTGRIVVNQKILRALREEEVVVLRLAPPDRWRFFRNMLADVVRVTTCTSCWKIFNYDDFFAGVLELGCCPFCREPVIIKVDED</sequence>
<dbReference type="EMBL" id="MTYJ01000102">
    <property type="protein sequence ID" value="OQV14600.1"/>
    <property type="molecule type" value="Genomic_DNA"/>
</dbReference>
<dbReference type="SUPFAM" id="SSF50978">
    <property type="entry name" value="WD40 repeat-like"/>
    <property type="match status" value="1"/>
</dbReference>
<dbReference type="Pfam" id="PF25295">
    <property type="entry name" value="TPR_IFT122"/>
    <property type="match status" value="1"/>
</dbReference>
<comment type="caution">
    <text evidence="5">The sequence shown here is derived from an EMBL/GenBank/DDBJ whole genome shotgun (WGS) entry which is preliminary data.</text>
</comment>
<reference evidence="6" key="1">
    <citation type="submission" date="2017-01" db="EMBL/GenBank/DDBJ databases">
        <title>Comparative genomics of anhydrobiosis in the tardigrade Hypsibius dujardini.</title>
        <authorList>
            <person name="Yoshida Y."/>
            <person name="Koutsovoulos G."/>
            <person name="Laetsch D."/>
            <person name="Stevens L."/>
            <person name="Kumar S."/>
            <person name="Horikawa D."/>
            <person name="Ishino K."/>
            <person name="Komine S."/>
            <person name="Tomita M."/>
            <person name="Blaxter M."/>
            <person name="Arakawa K."/>
        </authorList>
    </citation>
    <scope>NUCLEOTIDE SEQUENCE [LARGE SCALE GENOMIC DNA]</scope>
    <source>
        <strain evidence="6">Z151</strain>
    </source>
</reference>
<dbReference type="PANTHER" id="PTHR12764">
    <property type="entry name" value="WD REPEAT DOMAIN-RELATED"/>
    <property type="match status" value="1"/>
</dbReference>
<evidence type="ECO:0000259" key="3">
    <source>
        <dbReference type="Pfam" id="PF23377"/>
    </source>
</evidence>
<dbReference type="InterPro" id="IPR036322">
    <property type="entry name" value="WD40_repeat_dom_sf"/>
</dbReference>
<feature type="domain" description="IFT122 second beta-propeller" evidence="3">
    <location>
        <begin position="287"/>
        <end position="535"/>
    </location>
</feature>
<dbReference type="InterPro" id="IPR057411">
    <property type="entry name" value="TPR_IFT122"/>
</dbReference>
<keyword evidence="2" id="KW-0677">Repeat</keyword>
<dbReference type="Gene3D" id="2.130.10.10">
    <property type="entry name" value="YVTN repeat-like/Quinoprotein amine dehydrogenase"/>
    <property type="match status" value="1"/>
</dbReference>
<accession>A0A1W0WHB9</accession>
<dbReference type="Pfam" id="PF25143">
    <property type="entry name" value="Zn_ribbon_IFT122_C"/>
    <property type="match status" value="1"/>
</dbReference>
<keyword evidence="6" id="KW-1185">Reference proteome</keyword>
<dbReference type="GO" id="GO:0030991">
    <property type="term" value="C:intraciliary transport particle A"/>
    <property type="evidence" value="ECO:0007669"/>
    <property type="project" value="TreeGrafter"/>
</dbReference>
<dbReference type="GO" id="GO:0061512">
    <property type="term" value="P:protein localization to cilium"/>
    <property type="evidence" value="ECO:0007669"/>
    <property type="project" value="TreeGrafter"/>
</dbReference>
<evidence type="ECO:0000313" key="6">
    <source>
        <dbReference type="Proteomes" id="UP000192578"/>
    </source>
</evidence>
<gene>
    <name evidence="5" type="ORF">BV898_11219</name>
</gene>
<dbReference type="InterPro" id="IPR039857">
    <property type="entry name" value="Ift122/121"/>
</dbReference>
<dbReference type="GO" id="GO:0035721">
    <property type="term" value="P:intraciliary retrograde transport"/>
    <property type="evidence" value="ECO:0007669"/>
    <property type="project" value="TreeGrafter"/>
</dbReference>
<dbReference type="InterPro" id="IPR015943">
    <property type="entry name" value="WD40/YVTN_repeat-like_dom_sf"/>
</dbReference>
<dbReference type="GO" id="GO:1905515">
    <property type="term" value="P:non-motile cilium assembly"/>
    <property type="evidence" value="ECO:0007669"/>
    <property type="project" value="TreeGrafter"/>
</dbReference>
<feature type="domain" description="Intraflagellar transport protein 122 homolog TPR" evidence="4">
    <location>
        <begin position="550"/>
        <end position="913"/>
    </location>
</feature>